<dbReference type="Proteomes" id="UP000243542">
    <property type="component" value="Unassembled WGS sequence"/>
</dbReference>
<keyword evidence="7" id="KW-1015">Disulfide bond</keyword>
<name>A0A2A9F9F3_9PSEU</name>
<dbReference type="GO" id="GO:0006508">
    <property type="term" value="P:proteolysis"/>
    <property type="evidence" value="ECO:0007669"/>
    <property type="project" value="UniProtKB-KW"/>
</dbReference>
<proteinExistence type="inferred from homology"/>
<evidence type="ECO:0000313" key="10">
    <source>
        <dbReference type="EMBL" id="PFG47065.1"/>
    </source>
</evidence>
<feature type="domain" description="Peptidase S1A alpha-lytic prodomain" evidence="9">
    <location>
        <begin position="82"/>
        <end position="134"/>
    </location>
</feature>
<evidence type="ECO:0000256" key="5">
    <source>
        <dbReference type="ARBA" id="ARBA00022825"/>
    </source>
</evidence>
<evidence type="ECO:0000313" key="11">
    <source>
        <dbReference type="Proteomes" id="UP000243542"/>
    </source>
</evidence>
<evidence type="ECO:0000256" key="2">
    <source>
        <dbReference type="ARBA" id="ARBA00022670"/>
    </source>
</evidence>
<dbReference type="InterPro" id="IPR043504">
    <property type="entry name" value="Peptidase_S1_PA_chymotrypsin"/>
</dbReference>
<evidence type="ECO:0000259" key="9">
    <source>
        <dbReference type="Pfam" id="PF02983"/>
    </source>
</evidence>
<keyword evidence="11" id="KW-1185">Reference proteome</keyword>
<evidence type="ECO:0000256" key="8">
    <source>
        <dbReference type="SAM" id="SignalP"/>
    </source>
</evidence>
<comment type="similarity">
    <text evidence="1">Belongs to the peptidase S1 family.</text>
</comment>
<dbReference type="CDD" id="cd21112">
    <property type="entry name" value="alphaLP-like"/>
    <property type="match status" value="1"/>
</dbReference>
<keyword evidence="4" id="KW-0378">Hydrolase</keyword>
<dbReference type="Gene3D" id="3.30.300.50">
    <property type="match status" value="1"/>
</dbReference>
<feature type="signal peptide" evidence="8">
    <location>
        <begin position="1"/>
        <end position="31"/>
    </location>
</feature>
<protein>
    <submittedName>
        <fullName evidence="10">Streptogrisin D</fullName>
    </submittedName>
</protein>
<evidence type="ECO:0000256" key="4">
    <source>
        <dbReference type="ARBA" id="ARBA00022801"/>
    </source>
</evidence>
<gene>
    <name evidence="10" type="ORF">ATK36_2083</name>
</gene>
<dbReference type="EMBL" id="PDJK01000002">
    <property type="protein sequence ID" value="PFG47065.1"/>
    <property type="molecule type" value="Genomic_DNA"/>
</dbReference>
<evidence type="ECO:0000256" key="3">
    <source>
        <dbReference type="ARBA" id="ARBA00022729"/>
    </source>
</evidence>
<keyword evidence="2" id="KW-0645">Protease</keyword>
<evidence type="ECO:0000256" key="7">
    <source>
        <dbReference type="ARBA" id="ARBA00023157"/>
    </source>
</evidence>
<keyword evidence="3 8" id="KW-0732">Signal</keyword>
<organism evidence="10 11">
    <name type="scientific">Amycolatopsis sulphurea</name>
    <dbReference type="NCBI Taxonomy" id="76022"/>
    <lineage>
        <taxon>Bacteria</taxon>
        <taxon>Bacillati</taxon>
        <taxon>Actinomycetota</taxon>
        <taxon>Actinomycetes</taxon>
        <taxon>Pseudonocardiales</taxon>
        <taxon>Pseudonocardiaceae</taxon>
        <taxon>Amycolatopsis</taxon>
    </lineage>
</organism>
<dbReference type="GO" id="GO:0005576">
    <property type="term" value="C:extracellular region"/>
    <property type="evidence" value="ECO:0007669"/>
    <property type="project" value="InterPro"/>
</dbReference>
<dbReference type="InterPro" id="IPR035070">
    <property type="entry name" value="Streptogrisin_prodomain"/>
</dbReference>
<keyword evidence="6" id="KW-0865">Zymogen</keyword>
<evidence type="ECO:0000256" key="6">
    <source>
        <dbReference type="ARBA" id="ARBA00023145"/>
    </source>
</evidence>
<evidence type="ECO:0000256" key="1">
    <source>
        <dbReference type="ARBA" id="ARBA00007664"/>
    </source>
</evidence>
<dbReference type="InterPro" id="IPR009003">
    <property type="entry name" value="Peptidase_S1_PA"/>
</dbReference>
<feature type="chain" id="PRO_5013015745" evidence="8">
    <location>
        <begin position="32"/>
        <end position="327"/>
    </location>
</feature>
<dbReference type="Pfam" id="PF02983">
    <property type="entry name" value="Pro_Al_protease"/>
    <property type="match status" value="1"/>
</dbReference>
<comment type="caution">
    <text evidence="10">The sequence shown here is derived from an EMBL/GenBank/DDBJ whole genome shotgun (WGS) entry which is preliminary data.</text>
</comment>
<dbReference type="Gene3D" id="2.40.10.10">
    <property type="entry name" value="Trypsin-like serine proteases"/>
    <property type="match status" value="2"/>
</dbReference>
<keyword evidence="5" id="KW-0720">Serine protease</keyword>
<dbReference type="InterPro" id="IPR004236">
    <property type="entry name" value="Pept_S1_alpha_lytic"/>
</dbReference>
<reference evidence="10 11" key="1">
    <citation type="submission" date="2017-10" db="EMBL/GenBank/DDBJ databases">
        <title>Sequencing the genomes of 1000 actinobacteria strains.</title>
        <authorList>
            <person name="Klenk H.-P."/>
        </authorList>
    </citation>
    <scope>NUCLEOTIDE SEQUENCE [LARGE SCALE GENOMIC DNA]</scope>
    <source>
        <strain evidence="10 11">DSM 46092</strain>
    </source>
</reference>
<dbReference type="GO" id="GO:0004252">
    <property type="term" value="F:serine-type endopeptidase activity"/>
    <property type="evidence" value="ECO:0007669"/>
    <property type="project" value="InterPro"/>
</dbReference>
<dbReference type="PRINTS" id="PR00861">
    <property type="entry name" value="ALYTICPTASE"/>
</dbReference>
<dbReference type="SUPFAM" id="SSF50494">
    <property type="entry name" value="Trypsin-like serine proteases"/>
    <property type="match status" value="1"/>
</dbReference>
<accession>A0A2A9F9F3</accession>
<dbReference type="RefSeq" id="WP_098511028.1">
    <property type="nucleotide sequence ID" value="NZ_JBIAKZ010000015.1"/>
</dbReference>
<dbReference type="AlphaFoldDB" id="A0A2A9F9F3"/>
<dbReference type="InterPro" id="IPR001316">
    <property type="entry name" value="Pept_S1A_streptogrisin"/>
</dbReference>
<sequence length="327" mass="33510">MRTTRAKIGVLGAASVGLLALSLATTPVASAAAGPDRVMSSLGAATGGYYFDEAGKPVVNVLNDAGLATAQSSGVTAKVVRHSLGELTGVKQHLDSLGSVPNAGWGLDIARNQVVVDVYDATPAAERDRLVRTARQYGDLVRVDRHAGAMSLFIKGGDQISNGKSYCSNGFNVEKDGKKLLLSAGHCEVLGGGGPWNGGKTVGFKFPDEDNLLAENASGVGPSEVRDGTKITSFADAVVGENMKRDGRTSGVTSGKVTKVDYTFEAEGYTVYHEFCSTAKSAGGDSGGPAYDGGKGLGTLSGGDGSTSCFFPASLSVKRYGVSLPQS</sequence>